<gene>
    <name evidence="8" type="ORF">APAC_1190</name>
</gene>
<dbReference type="GO" id="GO:0055085">
    <property type="term" value="P:transmembrane transport"/>
    <property type="evidence" value="ECO:0007669"/>
    <property type="project" value="InterPro"/>
</dbReference>
<keyword evidence="4" id="KW-1003">Cell membrane</keyword>
<keyword evidence="7" id="KW-0472">Membrane</keyword>
<keyword evidence="3" id="KW-0813">Transport</keyword>
<protein>
    <submittedName>
        <fullName evidence="8">Putative permease</fullName>
    </submittedName>
</protein>
<evidence type="ECO:0000256" key="2">
    <source>
        <dbReference type="ARBA" id="ARBA00010145"/>
    </source>
</evidence>
<evidence type="ECO:0000256" key="5">
    <source>
        <dbReference type="ARBA" id="ARBA00022692"/>
    </source>
</evidence>
<evidence type="ECO:0000256" key="6">
    <source>
        <dbReference type="ARBA" id="ARBA00022989"/>
    </source>
</evidence>
<reference evidence="8 9" key="1">
    <citation type="submission" date="2019-09" db="EMBL/GenBank/DDBJ databases">
        <title>Complete genome sequencing of four Arcobacter species reveals a diverse suite of mobile elements.</title>
        <authorList>
            <person name="Miller W.G."/>
            <person name="Yee E."/>
            <person name="Bono J.L."/>
        </authorList>
    </citation>
    <scope>NUCLEOTIDE SEQUENCE [LARGE SCALE GENOMIC DNA]</scope>
    <source>
        <strain evidence="8 9">LMG 26638</strain>
    </source>
</reference>
<evidence type="ECO:0000256" key="4">
    <source>
        <dbReference type="ARBA" id="ARBA00022475"/>
    </source>
</evidence>
<dbReference type="Pfam" id="PF03547">
    <property type="entry name" value="Mem_trans"/>
    <property type="match status" value="1"/>
</dbReference>
<keyword evidence="5" id="KW-0812">Transmembrane</keyword>
<dbReference type="RefSeq" id="WP_130233254.1">
    <property type="nucleotide sequence ID" value="NZ_BMEF01000039.1"/>
</dbReference>
<reference evidence="8 9" key="3">
    <citation type="submission" date="2019-09" db="EMBL/GenBank/DDBJ databases">
        <title>Taxonomic note: a critical rebuttal of the proposed division of the genus Arcobacter into six genera, emended descriptions of Arcobacter anaerophilus and the genus Arcobacter, and an assessment of genus-level boundaries for Epsilonproteobacteria using in silico genomic comparator tools.</title>
        <authorList>
            <person name="On S.L.W."/>
            <person name="Miller W.G."/>
            <person name="Biggs P."/>
            <person name="Cornelius A."/>
            <person name="Vandamme P."/>
        </authorList>
    </citation>
    <scope>NUCLEOTIDE SEQUENCE [LARGE SCALE GENOMIC DNA]</scope>
    <source>
        <strain evidence="8 9">LMG 26638</strain>
    </source>
</reference>
<proteinExistence type="inferred from homology"/>
<dbReference type="GO" id="GO:0005886">
    <property type="term" value="C:plasma membrane"/>
    <property type="evidence" value="ECO:0007669"/>
    <property type="project" value="UniProtKB-SubCell"/>
</dbReference>
<dbReference type="EMBL" id="CP035928">
    <property type="protein sequence ID" value="QEP34311.1"/>
    <property type="molecule type" value="Genomic_DNA"/>
</dbReference>
<sequence length="309" mass="34279">MNLFFIILLKVFPIYINVILGFLSSKYLKVQRESVATLLIYILGPIVVFSATLSVKIDFAVAFLPIFLFIFCSIIAFSALAIFKNHWNDPTGNILAFSAGTGNTGYFGIPLAIIFFPPWLADIYIFTVLASLLYESTTGFYVTAKGNFTVKEALKKMSRLPILYAFILGIALNLAGFEIPEVISSYTAQFKGAYGILGMMMLGMGLMGLKNSEGNFDIKFISITYFLKFIFWPLAILGVIYLDRTIFMLLNEDLYKVLFLFAIVPLAGNTVTLAVLLNAKPEKASLAVFLSTVVSVITIPLFIYLYGGF</sequence>
<dbReference type="Gene3D" id="1.20.1530.20">
    <property type="match status" value="1"/>
</dbReference>
<dbReference type="KEGG" id="apai:APAC_1190"/>
<evidence type="ECO:0000256" key="7">
    <source>
        <dbReference type="ARBA" id="ARBA00023136"/>
    </source>
</evidence>
<evidence type="ECO:0000313" key="8">
    <source>
        <dbReference type="EMBL" id="QEP34311.1"/>
    </source>
</evidence>
<dbReference type="PANTHER" id="PTHR36838">
    <property type="entry name" value="AUXIN EFFLUX CARRIER FAMILY PROTEIN"/>
    <property type="match status" value="1"/>
</dbReference>
<comment type="subcellular location">
    <subcellularLocation>
        <location evidence="1">Cell membrane</location>
        <topology evidence="1">Multi-pass membrane protein</topology>
    </subcellularLocation>
</comment>
<evidence type="ECO:0000256" key="1">
    <source>
        <dbReference type="ARBA" id="ARBA00004651"/>
    </source>
</evidence>
<accession>A0A5C2H5R3</accession>
<comment type="similarity">
    <text evidence="2">Belongs to the auxin efflux carrier (TC 2.A.69) family.</text>
</comment>
<name>A0A5C2H5R3_9BACT</name>
<organism evidence="8 9">
    <name type="scientific">Malaciobacter pacificus</name>
    <dbReference type="NCBI Taxonomy" id="1080223"/>
    <lineage>
        <taxon>Bacteria</taxon>
        <taxon>Pseudomonadati</taxon>
        <taxon>Campylobacterota</taxon>
        <taxon>Epsilonproteobacteria</taxon>
        <taxon>Campylobacterales</taxon>
        <taxon>Arcobacteraceae</taxon>
        <taxon>Malaciobacter</taxon>
    </lineage>
</organism>
<dbReference type="PANTHER" id="PTHR36838:SF3">
    <property type="entry name" value="TRANSPORTER AUXIN EFFLUX CARRIER EC FAMILY"/>
    <property type="match status" value="1"/>
</dbReference>
<reference evidence="9" key="2">
    <citation type="submission" date="2019-09" db="EMBL/GenBank/DDBJ databases">
        <title>Complete genome sequencing of four Arcobacter species reveals a diverse suite of mobile elements.</title>
        <authorList>
            <person name="On S.L.W."/>
            <person name="Miller W.G."/>
            <person name="Biggs P."/>
            <person name="Cornelius A."/>
            <person name="Vandamme P."/>
        </authorList>
    </citation>
    <scope>NUCLEOTIDE SEQUENCE [LARGE SCALE GENOMIC DNA]</scope>
    <source>
        <strain evidence="9">LMG 26638</strain>
    </source>
</reference>
<evidence type="ECO:0000313" key="9">
    <source>
        <dbReference type="Proteomes" id="UP000322726"/>
    </source>
</evidence>
<keyword evidence="9" id="KW-1185">Reference proteome</keyword>
<dbReference type="Proteomes" id="UP000322726">
    <property type="component" value="Chromosome"/>
</dbReference>
<dbReference type="InterPro" id="IPR038770">
    <property type="entry name" value="Na+/solute_symporter_sf"/>
</dbReference>
<dbReference type="AlphaFoldDB" id="A0A5C2H5R3"/>
<dbReference type="InterPro" id="IPR004776">
    <property type="entry name" value="Mem_transp_PIN-like"/>
</dbReference>
<dbReference type="OrthoDB" id="9810457at2"/>
<evidence type="ECO:0000256" key="3">
    <source>
        <dbReference type="ARBA" id="ARBA00022448"/>
    </source>
</evidence>
<keyword evidence="6" id="KW-1133">Transmembrane helix</keyword>